<accession>A0A8J4WUX5</accession>
<dbReference type="Proteomes" id="UP000727407">
    <property type="component" value="Unassembled WGS sequence"/>
</dbReference>
<keyword evidence="1" id="KW-0689">Ribosomal protein</keyword>
<evidence type="ECO:0000313" key="1">
    <source>
        <dbReference type="EMBL" id="KAF5891932.1"/>
    </source>
</evidence>
<dbReference type="AlphaFoldDB" id="A0A8J4WUX5"/>
<proteinExistence type="predicted"/>
<dbReference type="GO" id="GO:0005840">
    <property type="term" value="C:ribosome"/>
    <property type="evidence" value="ECO:0007669"/>
    <property type="project" value="UniProtKB-KW"/>
</dbReference>
<gene>
    <name evidence="1" type="primary">rpl11</name>
    <name evidence="1" type="ORF">DAT39_018362</name>
</gene>
<feature type="non-terminal residue" evidence="1">
    <location>
        <position position="1"/>
    </location>
</feature>
<organism evidence="1 2">
    <name type="scientific">Clarias magur</name>
    <name type="common">Asian catfish</name>
    <name type="synonym">Macropteronotus magur</name>
    <dbReference type="NCBI Taxonomy" id="1594786"/>
    <lineage>
        <taxon>Eukaryota</taxon>
        <taxon>Metazoa</taxon>
        <taxon>Chordata</taxon>
        <taxon>Craniata</taxon>
        <taxon>Vertebrata</taxon>
        <taxon>Euteleostomi</taxon>
        <taxon>Actinopterygii</taxon>
        <taxon>Neopterygii</taxon>
        <taxon>Teleostei</taxon>
        <taxon>Ostariophysi</taxon>
        <taxon>Siluriformes</taxon>
        <taxon>Clariidae</taxon>
        <taxon>Clarias</taxon>
    </lineage>
</organism>
<evidence type="ECO:0000313" key="2">
    <source>
        <dbReference type="Proteomes" id="UP000727407"/>
    </source>
</evidence>
<sequence length="50" mass="5056">PMQYWIILKPGGGCNSGPSLMPSLGNGHSLLSGSGGQVVKAIRDSLYGPG</sequence>
<keyword evidence="2" id="KW-1185">Reference proteome</keyword>
<reference evidence="1" key="1">
    <citation type="submission" date="2020-07" db="EMBL/GenBank/DDBJ databases">
        <title>Clarias magur genome sequencing, assembly and annotation.</title>
        <authorList>
            <person name="Kushwaha B."/>
            <person name="Kumar R."/>
            <person name="Das P."/>
            <person name="Joshi C.G."/>
            <person name="Kumar D."/>
            <person name="Nagpure N.S."/>
            <person name="Pandey M."/>
            <person name="Agarwal S."/>
            <person name="Srivastava S."/>
            <person name="Singh M."/>
            <person name="Sahoo L."/>
            <person name="Jayasankar P."/>
            <person name="Meher P.K."/>
            <person name="Koringa P.G."/>
            <person name="Iquebal M.A."/>
            <person name="Das S.P."/>
            <person name="Bit A."/>
            <person name="Patnaik S."/>
            <person name="Patel N."/>
            <person name="Shah T.M."/>
            <person name="Hinsu A."/>
            <person name="Jena J.K."/>
        </authorList>
    </citation>
    <scope>NUCLEOTIDE SEQUENCE</scope>
    <source>
        <strain evidence="1">CIFAMagur01</strain>
        <tissue evidence="1">Testis</tissue>
    </source>
</reference>
<keyword evidence="1" id="KW-0687">Ribonucleoprotein</keyword>
<name>A0A8J4WUX5_CLAMG</name>
<dbReference type="EMBL" id="QNUK01000540">
    <property type="protein sequence ID" value="KAF5891932.1"/>
    <property type="molecule type" value="Genomic_DNA"/>
</dbReference>
<protein>
    <submittedName>
        <fullName evidence="1">60S ribosomal protein L11</fullName>
    </submittedName>
</protein>
<comment type="caution">
    <text evidence="1">The sequence shown here is derived from an EMBL/GenBank/DDBJ whole genome shotgun (WGS) entry which is preliminary data.</text>
</comment>